<proteinExistence type="predicted"/>
<sequence length="226" mass="26271">MASASSRNFPKEIDEEVTLDIEEFGGLSLDVEEEEEYDVRWCLVGRFLNAGVIDVQAMQHIMAFLWKPGKGLYVKELEQNRFLFQFYHELDIKRVIGGSPWTFERKQLIFERLKVGDNLRSIILNRLDLWVQIHDLQHGFRTERTRNTGRSSRRQPGGTVVEQKLGPEFEENNEYNIDINMTHVGEGDTHALMREELTTPLIDNGKHAPPCKILLSQKRSRKTLMT</sequence>
<reference evidence="2 3" key="1">
    <citation type="journal article" date="2020" name="bioRxiv">
        <title>Sequence and annotation of 42 cannabis genomes reveals extensive copy number variation in cannabinoid synthesis and pathogen resistance genes.</title>
        <authorList>
            <person name="Mckernan K.J."/>
            <person name="Helbert Y."/>
            <person name="Kane L.T."/>
            <person name="Ebling H."/>
            <person name="Zhang L."/>
            <person name="Liu B."/>
            <person name="Eaton Z."/>
            <person name="Mclaughlin S."/>
            <person name="Kingan S."/>
            <person name="Baybayan P."/>
            <person name="Concepcion G."/>
            <person name="Jordan M."/>
            <person name="Riva A."/>
            <person name="Barbazuk W."/>
            <person name="Harkins T."/>
        </authorList>
    </citation>
    <scope>NUCLEOTIDE SEQUENCE [LARGE SCALE GENOMIC DNA]</scope>
    <source>
        <strain evidence="3">cv. Jamaican Lion 4</strain>
        <tissue evidence="2">Leaf</tissue>
    </source>
</reference>
<accession>A0A7J6FAZ6</accession>
<dbReference type="PANTHER" id="PTHR31286">
    <property type="entry name" value="GLYCINE-RICH CELL WALL STRUCTURAL PROTEIN 1.8-LIKE"/>
    <property type="match status" value="1"/>
</dbReference>
<dbReference type="AlphaFoldDB" id="A0A7J6FAZ6"/>
<keyword evidence="3" id="KW-1185">Reference proteome</keyword>
<dbReference type="InterPro" id="IPR025558">
    <property type="entry name" value="DUF4283"/>
</dbReference>
<name>A0A7J6FAZ6_CANSA</name>
<dbReference type="PANTHER" id="PTHR31286:SF183">
    <property type="entry name" value="CCHC-TYPE DOMAIN-CONTAINING PROTEIN"/>
    <property type="match status" value="1"/>
</dbReference>
<dbReference type="Proteomes" id="UP000583929">
    <property type="component" value="Unassembled WGS sequence"/>
</dbReference>
<comment type="caution">
    <text evidence="2">The sequence shown here is derived from an EMBL/GenBank/DDBJ whole genome shotgun (WGS) entry which is preliminary data.</text>
</comment>
<evidence type="ECO:0000313" key="3">
    <source>
        <dbReference type="Proteomes" id="UP000583929"/>
    </source>
</evidence>
<dbReference type="EMBL" id="JAATIQ010000240">
    <property type="protein sequence ID" value="KAF4367881.1"/>
    <property type="molecule type" value="Genomic_DNA"/>
</dbReference>
<dbReference type="InterPro" id="IPR040256">
    <property type="entry name" value="At4g02000-like"/>
</dbReference>
<evidence type="ECO:0000313" key="2">
    <source>
        <dbReference type="EMBL" id="KAF4367881.1"/>
    </source>
</evidence>
<organism evidence="2 3">
    <name type="scientific">Cannabis sativa</name>
    <name type="common">Hemp</name>
    <name type="synonym">Marijuana</name>
    <dbReference type="NCBI Taxonomy" id="3483"/>
    <lineage>
        <taxon>Eukaryota</taxon>
        <taxon>Viridiplantae</taxon>
        <taxon>Streptophyta</taxon>
        <taxon>Embryophyta</taxon>
        <taxon>Tracheophyta</taxon>
        <taxon>Spermatophyta</taxon>
        <taxon>Magnoliopsida</taxon>
        <taxon>eudicotyledons</taxon>
        <taxon>Gunneridae</taxon>
        <taxon>Pentapetalae</taxon>
        <taxon>rosids</taxon>
        <taxon>fabids</taxon>
        <taxon>Rosales</taxon>
        <taxon>Cannabaceae</taxon>
        <taxon>Cannabis</taxon>
    </lineage>
</organism>
<protein>
    <recommendedName>
        <fullName evidence="1">DUF4283 domain-containing protein</fullName>
    </recommendedName>
</protein>
<dbReference type="Pfam" id="PF14111">
    <property type="entry name" value="DUF4283"/>
    <property type="match status" value="1"/>
</dbReference>
<evidence type="ECO:0000259" key="1">
    <source>
        <dbReference type="Pfam" id="PF14111"/>
    </source>
</evidence>
<feature type="domain" description="DUF4283" evidence="1">
    <location>
        <begin position="39"/>
        <end position="113"/>
    </location>
</feature>
<gene>
    <name evidence="2" type="ORF">G4B88_021734</name>
</gene>